<evidence type="ECO:0000313" key="4">
    <source>
        <dbReference type="Proteomes" id="UP001597545"/>
    </source>
</evidence>
<feature type="domain" description="Protein FecR C-terminal" evidence="2">
    <location>
        <begin position="172"/>
        <end position="239"/>
    </location>
</feature>
<comment type="caution">
    <text evidence="3">The sequence shown here is derived from an EMBL/GenBank/DDBJ whole genome shotgun (WGS) entry which is preliminary data.</text>
</comment>
<organism evidence="3 4">
    <name type="scientific">Sphingobacterium suaedae</name>
    <dbReference type="NCBI Taxonomy" id="1686402"/>
    <lineage>
        <taxon>Bacteria</taxon>
        <taxon>Pseudomonadati</taxon>
        <taxon>Bacteroidota</taxon>
        <taxon>Sphingobacteriia</taxon>
        <taxon>Sphingobacteriales</taxon>
        <taxon>Sphingobacteriaceae</taxon>
        <taxon>Sphingobacterium</taxon>
    </lineage>
</organism>
<dbReference type="InterPro" id="IPR032508">
    <property type="entry name" value="FecR_C"/>
</dbReference>
<keyword evidence="4" id="KW-1185">Reference proteome</keyword>
<protein>
    <submittedName>
        <fullName evidence="3">FecR family protein</fullName>
    </submittedName>
</protein>
<dbReference type="RefSeq" id="WP_380901775.1">
    <property type="nucleotide sequence ID" value="NZ_JBHUEG010000007.1"/>
</dbReference>
<dbReference type="Pfam" id="PF04773">
    <property type="entry name" value="FecR"/>
    <property type="match status" value="1"/>
</dbReference>
<accession>A0ABW5KH78</accession>
<reference evidence="4" key="1">
    <citation type="journal article" date="2019" name="Int. J. Syst. Evol. Microbiol.">
        <title>The Global Catalogue of Microorganisms (GCM) 10K type strain sequencing project: providing services to taxonomists for standard genome sequencing and annotation.</title>
        <authorList>
            <consortium name="The Broad Institute Genomics Platform"/>
            <consortium name="The Broad Institute Genome Sequencing Center for Infectious Disease"/>
            <person name="Wu L."/>
            <person name="Ma J."/>
        </authorList>
    </citation>
    <scope>NUCLEOTIDE SEQUENCE [LARGE SCALE GENOMIC DNA]</scope>
    <source>
        <strain evidence="4">KCTC 42662</strain>
    </source>
</reference>
<dbReference type="Proteomes" id="UP001597545">
    <property type="component" value="Unassembled WGS sequence"/>
</dbReference>
<dbReference type="Pfam" id="PF16344">
    <property type="entry name" value="FecR_C"/>
    <property type="match status" value="1"/>
</dbReference>
<dbReference type="PANTHER" id="PTHR30273">
    <property type="entry name" value="PERIPLASMIC SIGNAL SENSOR AND SIGMA FACTOR ACTIVATOR FECR-RELATED"/>
    <property type="match status" value="1"/>
</dbReference>
<name>A0ABW5KH78_9SPHI</name>
<dbReference type="EMBL" id="JBHULR010000003">
    <property type="protein sequence ID" value="MFD2547225.1"/>
    <property type="molecule type" value="Genomic_DNA"/>
</dbReference>
<feature type="domain" description="FecR protein" evidence="1">
    <location>
        <begin position="36"/>
        <end position="127"/>
    </location>
</feature>
<evidence type="ECO:0000313" key="3">
    <source>
        <dbReference type="EMBL" id="MFD2547225.1"/>
    </source>
</evidence>
<dbReference type="Gene3D" id="2.60.120.1440">
    <property type="match status" value="1"/>
</dbReference>
<evidence type="ECO:0000259" key="1">
    <source>
        <dbReference type="Pfam" id="PF04773"/>
    </source>
</evidence>
<dbReference type="InterPro" id="IPR006860">
    <property type="entry name" value="FecR"/>
</dbReference>
<dbReference type="PANTHER" id="PTHR30273:SF2">
    <property type="entry name" value="PROTEIN FECR"/>
    <property type="match status" value="1"/>
</dbReference>
<proteinExistence type="predicted"/>
<evidence type="ECO:0000259" key="2">
    <source>
        <dbReference type="Pfam" id="PF16344"/>
    </source>
</evidence>
<dbReference type="Gene3D" id="3.55.50.30">
    <property type="match status" value="1"/>
</dbReference>
<gene>
    <name evidence="3" type="ORF">ACFSR5_06140</name>
</gene>
<sequence>MAIAVAVVLVLSVLSIGLFVLRQDVVTPPSYRLHVWHTDPGQRLTAKLPDGSTVQLCGESTLWYLVPFDARTVVLHGEGLFEVVRDPAHPFSVKTAKGKVEVLGTSFTVRSYRESAETTVSVLRGLVACTAYGSNGSVHLHPGEAVRFSRQTVSDKVHMPTAEMGLWTQDVLHFDHAPLPQVLADVERWFGVRIHAGTGVDQTAGTFRGTFTSPTIQQVLESICFSLNLRYRLDGHDVYLYP</sequence>
<dbReference type="InterPro" id="IPR012373">
    <property type="entry name" value="Ferrdict_sens_TM"/>
</dbReference>